<dbReference type="AlphaFoldDB" id="A0A5J6MZG1"/>
<evidence type="ECO:0000256" key="8">
    <source>
        <dbReference type="ARBA" id="ARBA00023136"/>
    </source>
</evidence>
<dbReference type="InterPro" id="IPR043429">
    <property type="entry name" value="ArtM/GltK/GlnP/TcyL/YhdX-like"/>
</dbReference>
<dbReference type="Proteomes" id="UP000325797">
    <property type="component" value="Chromosome"/>
</dbReference>
<dbReference type="CDD" id="cd06261">
    <property type="entry name" value="TM_PBP2"/>
    <property type="match status" value="1"/>
</dbReference>
<name>A0A5J6MZG1_9PROT</name>
<keyword evidence="12" id="KW-1185">Reference proteome</keyword>
<keyword evidence="3 9" id="KW-0813">Transport</keyword>
<gene>
    <name evidence="11" type="ORF">FRZ61_28730</name>
</gene>
<dbReference type="InterPro" id="IPR010065">
    <property type="entry name" value="AA_ABC_transptr_permease_3TM"/>
</dbReference>
<comment type="subcellular location">
    <subcellularLocation>
        <location evidence="1">Cell inner membrane</location>
        <topology evidence="1">Multi-pass membrane protein</topology>
    </subcellularLocation>
    <subcellularLocation>
        <location evidence="9">Cell membrane</location>
        <topology evidence="9">Multi-pass membrane protein</topology>
    </subcellularLocation>
</comment>
<feature type="transmembrane region" description="Helical" evidence="9">
    <location>
        <begin position="20"/>
        <end position="46"/>
    </location>
</feature>
<feature type="transmembrane region" description="Helical" evidence="9">
    <location>
        <begin position="190"/>
        <end position="211"/>
    </location>
</feature>
<evidence type="ECO:0000256" key="4">
    <source>
        <dbReference type="ARBA" id="ARBA00022475"/>
    </source>
</evidence>
<dbReference type="InterPro" id="IPR035906">
    <property type="entry name" value="MetI-like_sf"/>
</dbReference>
<dbReference type="PANTHER" id="PTHR30614">
    <property type="entry name" value="MEMBRANE COMPONENT OF AMINO ACID ABC TRANSPORTER"/>
    <property type="match status" value="1"/>
</dbReference>
<dbReference type="OrthoDB" id="9814550at2"/>
<evidence type="ECO:0000256" key="1">
    <source>
        <dbReference type="ARBA" id="ARBA00004429"/>
    </source>
</evidence>
<dbReference type="SUPFAM" id="SSF161098">
    <property type="entry name" value="MetI-like"/>
    <property type="match status" value="1"/>
</dbReference>
<evidence type="ECO:0000313" key="12">
    <source>
        <dbReference type="Proteomes" id="UP000325797"/>
    </source>
</evidence>
<feature type="domain" description="ABC transmembrane type-1" evidence="10">
    <location>
        <begin position="20"/>
        <end position="208"/>
    </location>
</feature>
<keyword evidence="7 9" id="KW-1133">Transmembrane helix</keyword>
<evidence type="ECO:0000256" key="9">
    <source>
        <dbReference type="RuleBase" id="RU363032"/>
    </source>
</evidence>
<keyword evidence="5 9" id="KW-0812">Transmembrane</keyword>
<evidence type="ECO:0000259" key="10">
    <source>
        <dbReference type="PROSITE" id="PS50928"/>
    </source>
</evidence>
<keyword evidence="6" id="KW-0029">Amino-acid transport</keyword>
<dbReference type="InterPro" id="IPR000515">
    <property type="entry name" value="MetI-like"/>
</dbReference>
<dbReference type="GO" id="GO:0022857">
    <property type="term" value="F:transmembrane transporter activity"/>
    <property type="evidence" value="ECO:0007669"/>
    <property type="project" value="InterPro"/>
</dbReference>
<protein>
    <submittedName>
        <fullName evidence="11">Cystine transporter permease</fullName>
    </submittedName>
</protein>
<evidence type="ECO:0000313" key="11">
    <source>
        <dbReference type="EMBL" id="QEX22939.1"/>
    </source>
</evidence>
<dbReference type="PROSITE" id="PS50928">
    <property type="entry name" value="ABC_TM1"/>
    <property type="match status" value="1"/>
</dbReference>
<feature type="transmembrane region" description="Helical" evidence="9">
    <location>
        <begin position="133"/>
        <end position="155"/>
    </location>
</feature>
<accession>A0A5J6MZG1</accession>
<keyword evidence="8 9" id="KW-0472">Membrane</keyword>
<dbReference type="Pfam" id="PF00528">
    <property type="entry name" value="BPD_transp_1"/>
    <property type="match status" value="1"/>
</dbReference>
<comment type="similarity">
    <text evidence="2">Belongs to the binding-protein-dependent transport system permease family. HisMQ subfamily.</text>
</comment>
<sequence length="222" mass="24445">MIYFVTEFIPKYLPFLLSGAVVTLELTFCSMVLGIAIGVASAIAAIAGGKVARLIVRIYVNICRGVPLIVILLFVYFTLPEIDIRLPAFWAGVVGLSFNLGAYLSEVFRAAILAIDSGQMQAGLALGMKRTQIYRKIILPQAAVIALPTVGGYFISLLKDCALVSFISVEELLRHGNYIISNTFRSMDTYMLVGLIYYLMSLGAAHAIRWIEIKLRPAYLRV</sequence>
<evidence type="ECO:0000256" key="3">
    <source>
        <dbReference type="ARBA" id="ARBA00022448"/>
    </source>
</evidence>
<dbReference type="EMBL" id="CP042582">
    <property type="protein sequence ID" value="QEX22939.1"/>
    <property type="molecule type" value="Genomic_DNA"/>
</dbReference>
<dbReference type="RefSeq" id="WP_151118376.1">
    <property type="nucleotide sequence ID" value="NZ_CP042582.1"/>
</dbReference>
<feature type="transmembrane region" description="Helical" evidence="9">
    <location>
        <begin position="89"/>
        <end position="112"/>
    </location>
</feature>
<reference evidence="11 12" key="1">
    <citation type="submission" date="2019-08" db="EMBL/GenBank/DDBJ databases">
        <title>Hyperibacter terrae gen. nov., sp. nov. and Hyperibacter viscosus sp. nov., two new members in the family Rhodospirillaceae isolated from the rhizosphere of Hypericum perforatum.</title>
        <authorList>
            <person name="Noviana Z."/>
        </authorList>
    </citation>
    <scope>NUCLEOTIDE SEQUENCE [LARGE SCALE GENOMIC DNA]</scope>
    <source>
        <strain evidence="11 12">R5959</strain>
    </source>
</reference>
<keyword evidence="4" id="KW-1003">Cell membrane</keyword>
<feature type="transmembrane region" description="Helical" evidence="9">
    <location>
        <begin position="58"/>
        <end position="77"/>
    </location>
</feature>
<evidence type="ECO:0000256" key="6">
    <source>
        <dbReference type="ARBA" id="ARBA00022970"/>
    </source>
</evidence>
<evidence type="ECO:0000256" key="5">
    <source>
        <dbReference type="ARBA" id="ARBA00022692"/>
    </source>
</evidence>
<dbReference type="NCBIfam" id="TIGR01726">
    <property type="entry name" value="HEQRo_perm_3TM"/>
    <property type="match status" value="1"/>
</dbReference>
<dbReference type="GO" id="GO:0006865">
    <property type="term" value="P:amino acid transport"/>
    <property type="evidence" value="ECO:0007669"/>
    <property type="project" value="UniProtKB-KW"/>
</dbReference>
<dbReference type="PANTHER" id="PTHR30614:SF0">
    <property type="entry name" value="L-CYSTINE TRANSPORT SYSTEM PERMEASE PROTEIN TCYL"/>
    <property type="match status" value="1"/>
</dbReference>
<evidence type="ECO:0000256" key="2">
    <source>
        <dbReference type="ARBA" id="ARBA00010072"/>
    </source>
</evidence>
<evidence type="ECO:0000256" key="7">
    <source>
        <dbReference type="ARBA" id="ARBA00022989"/>
    </source>
</evidence>
<organism evidence="11 12">
    <name type="scientific">Hypericibacter adhaerens</name>
    <dbReference type="NCBI Taxonomy" id="2602016"/>
    <lineage>
        <taxon>Bacteria</taxon>
        <taxon>Pseudomonadati</taxon>
        <taxon>Pseudomonadota</taxon>
        <taxon>Alphaproteobacteria</taxon>
        <taxon>Rhodospirillales</taxon>
        <taxon>Dongiaceae</taxon>
        <taxon>Hypericibacter</taxon>
    </lineage>
</organism>
<proteinExistence type="inferred from homology"/>
<dbReference type="Gene3D" id="1.10.3720.10">
    <property type="entry name" value="MetI-like"/>
    <property type="match status" value="1"/>
</dbReference>
<dbReference type="GO" id="GO:0043190">
    <property type="term" value="C:ATP-binding cassette (ABC) transporter complex"/>
    <property type="evidence" value="ECO:0007669"/>
    <property type="project" value="InterPro"/>
</dbReference>
<dbReference type="KEGG" id="hadh:FRZ61_28730"/>